<dbReference type="InterPro" id="IPR001173">
    <property type="entry name" value="Glyco_trans_2-like"/>
</dbReference>
<dbReference type="Gene3D" id="3.90.550.10">
    <property type="entry name" value="Spore Coat Polysaccharide Biosynthesis Protein SpsA, Chain A"/>
    <property type="match status" value="1"/>
</dbReference>
<feature type="domain" description="Glycosyltransferase 2-like" evidence="1">
    <location>
        <begin position="2"/>
        <end position="70"/>
    </location>
</feature>
<name>A0A381W2L0_9ZZZZ</name>
<dbReference type="Pfam" id="PF00535">
    <property type="entry name" value="Glycos_transf_2"/>
    <property type="match status" value="1"/>
</dbReference>
<evidence type="ECO:0000259" key="1">
    <source>
        <dbReference type="Pfam" id="PF00535"/>
    </source>
</evidence>
<dbReference type="EMBL" id="UINC01010482">
    <property type="protein sequence ID" value="SVA46601.1"/>
    <property type="molecule type" value="Genomic_DNA"/>
</dbReference>
<reference evidence="2" key="1">
    <citation type="submission" date="2018-05" db="EMBL/GenBank/DDBJ databases">
        <authorList>
            <person name="Lanie J.A."/>
            <person name="Ng W.-L."/>
            <person name="Kazmierczak K.M."/>
            <person name="Andrzejewski T.M."/>
            <person name="Davidsen T.M."/>
            <person name="Wayne K.J."/>
            <person name="Tettelin H."/>
            <person name="Glass J.I."/>
            <person name="Rusch D."/>
            <person name="Podicherti R."/>
            <person name="Tsui H.-C.T."/>
            <person name="Winkler M.E."/>
        </authorList>
    </citation>
    <scope>NUCLEOTIDE SEQUENCE</scope>
</reference>
<feature type="non-terminal residue" evidence="2">
    <location>
        <position position="72"/>
    </location>
</feature>
<proteinExistence type="predicted"/>
<dbReference type="SUPFAM" id="SSF53448">
    <property type="entry name" value="Nucleotide-diphospho-sugar transferases"/>
    <property type="match status" value="1"/>
</dbReference>
<protein>
    <recommendedName>
        <fullName evidence="1">Glycosyltransferase 2-like domain-containing protein</fullName>
    </recommendedName>
</protein>
<evidence type="ECO:0000313" key="2">
    <source>
        <dbReference type="EMBL" id="SVA46601.1"/>
    </source>
</evidence>
<dbReference type="InterPro" id="IPR029044">
    <property type="entry name" value="Nucleotide-diphossugar_trans"/>
</dbReference>
<accession>A0A381W2L0</accession>
<dbReference type="AlphaFoldDB" id="A0A381W2L0"/>
<gene>
    <name evidence="2" type="ORF">METZ01_LOCUS99455</name>
</gene>
<sequence length="72" mass="8188">MTIIIIDDGSFPEIIIKNPEIIILRNKQNQGKGFSILKGLKYAQENDFTNAVTLDADSQHDPRLIEMFLEVN</sequence>
<organism evidence="2">
    <name type="scientific">marine metagenome</name>
    <dbReference type="NCBI Taxonomy" id="408172"/>
    <lineage>
        <taxon>unclassified sequences</taxon>
        <taxon>metagenomes</taxon>
        <taxon>ecological metagenomes</taxon>
    </lineage>
</organism>